<dbReference type="Gene3D" id="1.10.8.60">
    <property type="match status" value="1"/>
</dbReference>
<feature type="domain" description="AAA+ ATPase" evidence="6">
    <location>
        <begin position="544"/>
        <end position="682"/>
    </location>
</feature>
<feature type="compositionally biased region" description="Basic and acidic residues" evidence="5">
    <location>
        <begin position="157"/>
        <end position="173"/>
    </location>
</feature>
<keyword evidence="2" id="KW-0547">Nucleotide-binding</keyword>
<dbReference type="InterPro" id="IPR003959">
    <property type="entry name" value="ATPase_AAA_core"/>
</dbReference>
<dbReference type="InterPro" id="IPR003593">
    <property type="entry name" value="AAA+_ATPase"/>
</dbReference>
<keyword evidence="3" id="KW-0496">Mitochondrion</keyword>
<dbReference type="Proteomes" id="UP001373714">
    <property type="component" value="Unassembled WGS sequence"/>
</dbReference>
<dbReference type="EMBL" id="JAVHNS010000003">
    <property type="protein sequence ID" value="KAK6360394.1"/>
    <property type="molecule type" value="Genomic_DNA"/>
</dbReference>
<dbReference type="PANTHER" id="PTHR45644:SF56">
    <property type="entry name" value="AAA ATPASE, PUTATIVE (AFU_ORTHOLOGUE AFUA_2G12920)-RELATED"/>
    <property type="match status" value="1"/>
</dbReference>
<evidence type="ECO:0000313" key="8">
    <source>
        <dbReference type="Proteomes" id="UP001373714"/>
    </source>
</evidence>
<dbReference type="GO" id="GO:0016887">
    <property type="term" value="F:ATP hydrolysis activity"/>
    <property type="evidence" value="ECO:0007669"/>
    <property type="project" value="InterPro"/>
</dbReference>
<evidence type="ECO:0000259" key="6">
    <source>
        <dbReference type="SMART" id="SM00382"/>
    </source>
</evidence>
<feature type="region of interest" description="Disordered" evidence="5">
    <location>
        <begin position="146"/>
        <end position="264"/>
    </location>
</feature>
<dbReference type="Gene3D" id="3.40.50.300">
    <property type="entry name" value="P-loop containing nucleotide triphosphate hydrolases"/>
    <property type="match status" value="1"/>
</dbReference>
<dbReference type="InterPro" id="IPR041569">
    <property type="entry name" value="AAA_lid_3"/>
</dbReference>
<accession>A0AAV9VGW7</accession>
<evidence type="ECO:0000313" key="7">
    <source>
        <dbReference type="EMBL" id="KAK6360394.1"/>
    </source>
</evidence>
<dbReference type="Pfam" id="PF00004">
    <property type="entry name" value="AAA"/>
    <property type="match status" value="1"/>
</dbReference>
<proteinExistence type="predicted"/>
<dbReference type="GO" id="GO:0005524">
    <property type="term" value="F:ATP binding"/>
    <property type="evidence" value="ECO:0007669"/>
    <property type="project" value="UniProtKB-KW"/>
</dbReference>
<feature type="compositionally biased region" description="Polar residues" evidence="5">
    <location>
        <begin position="51"/>
        <end position="65"/>
    </location>
</feature>
<keyword evidence="3" id="KW-0472">Membrane</keyword>
<reference evidence="7 8" key="1">
    <citation type="submission" date="2019-10" db="EMBL/GenBank/DDBJ databases">
        <authorList>
            <person name="Palmer J.M."/>
        </authorList>
    </citation>
    <scope>NUCLEOTIDE SEQUENCE [LARGE SCALE GENOMIC DNA]</scope>
    <source>
        <strain evidence="7 8">TWF730</strain>
    </source>
</reference>
<dbReference type="InterPro" id="IPR027417">
    <property type="entry name" value="P-loop_NTPase"/>
</dbReference>
<feature type="region of interest" description="Disordered" evidence="5">
    <location>
        <begin position="34"/>
        <end position="65"/>
    </location>
</feature>
<comment type="subcellular location">
    <subcellularLocation>
        <location evidence="1">Mitochondrion outer membrane</location>
        <topology evidence="1">Single-pass membrane protein</topology>
    </subcellularLocation>
</comment>
<dbReference type="AlphaFoldDB" id="A0AAV9VGW7"/>
<evidence type="ECO:0000256" key="2">
    <source>
        <dbReference type="ARBA" id="ARBA00022741"/>
    </source>
</evidence>
<dbReference type="GO" id="GO:0005741">
    <property type="term" value="C:mitochondrial outer membrane"/>
    <property type="evidence" value="ECO:0007669"/>
    <property type="project" value="UniProtKB-SubCell"/>
</dbReference>
<evidence type="ECO:0000256" key="4">
    <source>
        <dbReference type="ARBA" id="ARBA00022840"/>
    </source>
</evidence>
<evidence type="ECO:0000256" key="5">
    <source>
        <dbReference type="SAM" id="MobiDB-lite"/>
    </source>
</evidence>
<dbReference type="SUPFAM" id="SSF52540">
    <property type="entry name" value="P-loop containing nucleoside triphosphate hydrolases"/>
    <property type="match status" value="1"/>
</dbReference>
<dbReference type="PANTHER" id="PTHR45644">
    <property type="entry name" value="AAA ATPASE, PUTATIVE (AFU_ORTHOLOGUE AFUA_2G12920)-RELATED-RELATED"/>
    <property type="match status" value="1"/>
</dbReference>
<comment type="caution">
    <text evidence="7">The sequence shown here is derived from an EMBL/GenBank/DDBJ whole genome shotgun (WGS) entry which is preliminary data.</text>
</comment>
<sequence>MVFNYKLPDNFLRNNVKLLADLDKSPATFEVTVPLQNPESVEASDKPFNGPSRSPSPNTSNYNPWSISSSDYQRIREDVISGLLADAQGSFDDEYASLLFDVKSGMADTYGQHMVQYLCKDIRANYMEFNLDDLDNIGVEFHNQHKIAKQKNEEEEDKKKTAEKPENLNRDNVVENNRGLEGGEASGEKGLCESEAVAEQEGGETEDDQDGGDEDGDDEDDESEDDGELLPDETGSGQLAKFYFGTPKPGGSRSDKQSEKRNKKAVDTLFDTSIPNTDPSIVGQPLKQCNGKTPLVLYIYGIDKMFDMNRGWRFLSRLRDAIQQRRKAGIPIFAVYFWLGKNSCSDSRAKKKTGVNDIHYLSETITEAKEWRNMEGSLNRDFNQRKLKEYLRQRYAYLVGDDVIGDTVEWELEGMEDADSVLSRGRMDSNELYRITRSIGIRGWGKSKINIEDVSSILNKLESERLREAGEKRAEEKDGDEDGGETLTKEEKALRKYVIEPGQSPITYDDVIMDPTTKATVRQFVALSRLKINNNRSSLFSYFKMPGILLFGPPGTGKTHLCRAIANDSGHKFIALSAAELKKCYVGETEQAISAMFSLARKLHPCIIFLDEVDSLFYRRAGTDKSWERSALAQYLQEMDGLAAENSSSKAPLVIVATNRPGDLDEAFLRRLPYRVFLNIPSYEQRHMILERMIPNENLSDDVNLADIAKRAEGFSGSDLRTLCGQAALSWATELEVSTGEAFEGQHIRLSMKNFDLAFSRTGPSASPKMIETLENFHKRFQH</sequence>
<feature type="region of interest" description="Disordered" evidence="5">
    <location>
        <begin position="468"/>
        <end position="487"/>
    </location>
</feature>
<evidence type="ECO:0000256" key="1">
    <source>
        <dbReference type="ARBA" id="ARBA00004572"/>
    </source>
</evidence>
<keyword evidence="8" id="KW-1185">Reference proteome</keyword>
<organism evidence="7 8">
    <name type="scientific">Orbilia blumenaviensis</name>
    <dbReference type="NCBI Taxonomy" id="1796055"/>
    <lineage>
        <taxon>Eukaryota</taxon>
        <taxon>Fungi</taxon>
        <taxon>Dikarya</taxon>
        <taxon>Ascomycota</taxon>
        <taxon>Pezizomycotina</taxon>
        <taxon>Orbiliomycetes</taxon>
        <taxon>Orbiliales</taxon>
        <taxon>Orbiliaceae</taxon>
        <taxon>Orbilia</taxon>
    </lineage>
</organism>
<keyword evidence="4" id="KW-0067">ATP-binding</keyword>
<dbReference type="Pfam" id="PF17862">
    <property type="entry name" value="AAA_lid_3"/>
    <property type="match status" value="1"/>
</dbReference>
<feature type="compositionally biased region" description="Basic and acidic residues" evidence="5">
    <location>
        <begin position="253"/>
        <end position="264"/>
    </location>
</feature>
<protein>
    <recommendedName>
        <fullName evidence="6">AAA+ ATPase domain-containing protein</fullName>
    </recommendedName>
</protein>
<dbReference type="SMART" id="SM00382">
    <property type="entry name" value="AAA"/>
    <property type="match status" value="1"/>
</dbReference>
<name>A0AAV9VGW7_9PEZI</name>
<dbReference type="InterPro" id="IPR051701">
    <property type="entry name" value="Mito_OM_Translocase_MSP1"/>
</dbReference>
<evidence type="ECO:0000256" key="3">
    <source>
        <dbReference type="ARBA" id="ARBA00022787"/>
    </source>
</evidence>
<feature type="compositionally biased region" description="Acidic residues" evidence="5">
    <location>
        <begin position="196"/>
        <end position="231"/>
    </location>
</feature>
<keyword evidence="3" id="KW-1000">Mitochondrion outer membrane</keyword>
<gene>
    <name evidence="7" type="ORF">TWF730_006536</name>
</gene>